<keyword evidence="1" id="KW-0805">Transcription regulation</keyword>
<dbReference type="CDD" id="cd06267">
    <property type="entry name" value="PBP1_LacI_sugar_binding-like"/>
    <property type="match status" value="1"/>
</dbReference>
<keyword evidence="2" id="KW-0238">DNA-binding</keyword>
<dbReference type="InterPro" id="IPR028082">
    <property type="entry name" value="Peripla_BP_I"/>
</dbReference>
<evidence type="ECO:0000313" key="6">
    <source>
        <dbReference type="EMBL" id="EWS80062.1"/>
    </source>
</evidence>
<dbReference type="OrthoDB" id="3252280at2"/>
<evidence type="ECO:0000256" key="2">
    <source>
        <dbReference type="ARBA" id="ARBA00023125"/>
    </source>
</evidence>
<dbReference type="RefSeq" id="WP_038373958.1">
    <property type="nucleotide sequence ID" value="NZ_BAAAOW010000015.1"/>
</dbReference>
<dbReference type="SMART" id="SM00420">
    <property type="entry name" value="HTH_DEOR"/>
    <property type="match status" value="1"/>
</dbReference>
<evidence type="ECO:0000256" key="1">
    <source>
        <dbReference type="ARBA" id="ARBA00023015"/>
    </source>
</evidence>
<feature type="domain" description="HTH deoR-type" evidence="5">
    <location>
        <begin position="6"/>
        <end position="61"/>
    </location>
</feature>
<dbReference type="PANTHER" id="PTHR30146">
    <property type="entry name" value="LACI-RELATED TRANSCRIPTIONAL REPRESSOR"/>
    <property type="match status" value="1"/>
</dbReference>
<dbReference type="Gene3D" id="1.10.10.10">
    <property type="entry name" value="Winged helix-like DNA-binding domain superfamily/Winged helix DNA-binding domain"/>
    <property type="match status" value="1"/>
</dbReference>
<dbReference type="InterPro" id="IPR046335">
    <property type="entry name" value="LacI/GalR-like_sensor"/>
</dbReference>
<dbReference type="STRING" id="396014.BF93_08205"/>
<dbReference type="InterPro" id="IPR036390">
    <property type="entry name" value="WH_DNA-bd_sf"/>
</dbReference>
<dbReference type="Pfam" id="PF13377">
    <property type="entry name" value="Peripla_BP_3"/>
    <property type="match status" value="1"/>
</dbReference>
<reference evidence="6 7" key="1">
    <citation type="submission" date="2014-02" db="EMBL/GenBank/DDBJ databases">
        <title>Genome sequence of Brachybacterium phenoliresistens strain W13A50.</title>
        <authorList>
            <person name="Wang X."/>
        </authorList>
    </citation>
    <scope>NUCLEOTIDE SEQUENCE [LARGE SCALE GENOMIC DNA]</scope>
    <source>
        <strain evidence="6 7">W13A50</strain>
    </source>
</reference>
<dbReference type="PROSITE" id="PS00894">
    <property type="entry name" value="HTH_DEOR_1"/>
    <property type="match status" value="1"/>
</dbReference>
<accession>Z9JQQ6</accession>
<dbReference type="GO" id="GO:0003700">
    <property type="term" value="F:DNA-binding transcription factor activity"/>
    <property type="evidence" value="ECO:0007669"/>
    <property type="project" value="InterPro"/>
</dbReference>
<dbReference type="PATRIC" id="fig|396014.3.peg.3143"/>
<proteinExistence type="predicted"/>
<dbReference type="PANTHER" id="PTHR30146:SF155">
    <property type="entry name" value="ALANINE RACEMASE"/>
    <property type="match status" value="1"/>
</dbReference>
<gene>
    <name evidence="6" type="ORF">BF93_08205</name>
</gene>
<evidence type="ECO:0000256" key="3">
    <source>
        <dbReference type="ARBA" id="ARBA00023163"/>
    </source>
</evidence>
<dbReference type="EMBL" id="JDYK01000020">
    <property type="protein sequence ID" value="EWS80062.1"/>
    <property type="molecule type" value="Genomic_DNA"/>
</dbReference>
<comment type="caution">
    <text evidence="6">The sequence shown here is derived from an EMBL/GenBank/DDBJ whole genome shotgun (WGS) entry which is preliminary data.</text>
</comment>
<dbReference type="InterPro" id="IPR001034">
    <property type="entry name" value="DeoR_HTH"/>
</dbReference>
<dbReference type="Gene3D" id="3.40.50.2300">
    <property type="match status" value="2"/>
</dbReference>
<dbReference type="PROSITE" id="PS51000">
    <property type="entry name" value="HTH_DEOR_2"/>
    <property type="match status" value="1"/>
</dbReference>
<feature type="region of interest" description="Disordered" evidence="4">
    <location>
        <begin position="56"/>
        <end position="78"/>
    </location>
</feature>
<dbReference type="AlphaFoldDB" id="Z9JQQ6"/>
<organism evidence="6 7">
    <name type="scientific">Brachybacterium phenoliresistens</name>
    <dbReference type="NCBI Taxonomy" id="396014"/>
    <lineage>
        <taxon>Bacteria</taxon>
        <taxon>Bacillati</taxon>
        <taxon>Actinomycetota</taxon>
        <taxon>Actinomycetes</taxon>
        <taxon>Micrococcales</taxon>
        <taxon>Dermabacteraceae</taxon>
        <taxon>Brachybacterium</taxon>
    </lineage>
</organism>
<evidence type="ECO:0000256" key="4">
    <source>
        <dbReference type="SAM" id="MobiDB-lite"/>
    </source>
</evidence>
<sequence length="374" mass="39836">MSSTLPSSRRQHILERVQQAGEAHIGALAQELSVSSITVRRDIASLAEEGLVEQVRGGARRTGPPLAPDSTTAHRHAAEHPRIAMVTPGLRYYWSTIIRGATEAAERLGADLTVHAYTASNEANTESNIRVVEQIAQAGDIDAVLIAPEMRGGAATERLVARIAELPMPVVLTERGIEGHGVLGRMFDTVRSDHSMGAAQAVRHLAGLGHRRIGFAGDLSTPSNSSIDAGYRRAVELMGLEEVCDPGTVLAPSGAHLFEEIDALLAQFRERGVTAALVHSDTAATLLLQHAIRSGWSIPGDLSLVAYDDELSATSRPALTAVAPAKHTLGVRAVELALRRIAHPEAAIEHLTLVPSLIVRETSRPPQEAPALTQ</sequence>
<evidence type="ECO:0000259" key="5">
    <source>
        <dbReference type="PROSITE" id="PS51000"/>
    </source>
</evidence>
<dbReference type="SUPFAM" id="SSF46785">
    <property type="entry name" value="Winged helix' DNA-binding domain"/>
    <property type="match status" value="1"/>
</dbReference>
<dbReference type="GO" id="GO:0000976">
    <property type="term" value="F:transcription cis-regulatory region binding"/>
    <property type="evidence" value="ECO:0007669"/>
    <property type="project" value="TreeGrafter"/>
</dbReference>
<dbReference type="InterPro" id="IPR036388">
    <property type="entry name" value="WH-like_DNA-bd_sf"/>
</dbReference>
<dbReference type="InterPro" id="IPR018356">
    <property type="entry name" value="Tscrpt_reg_HTH_DeoR_CS"/>
</dbReference>
<dbReference type="Pfam" id="PF08220">
    <property type="entry name" value="HTH_DeoR"/>
    <property type="match status" value="1"/>
</dbReference>
<dbReference type="SUPFAM" id="SSF53822">
    <property type="entry name" value="Periplasmic binding protein-like I"/>
    <property type="match status" value="1"/>
</dbReference>
<keyword evidence="3" id="KW-0804">Transcription</keyword>
<dbReference type="HOGENOM" id="CLU_037628_15_0_11"/>
<protein>
    <recommendedName>
        <fullName evidence="5">HTH deoR-type domain-containing protein</fullName>
    </recommendedName>
</protein>
<evidence type="ECO:0000313" key="7">
    <source>
        <dbReference type="Proteomes" id="UP000023067"/>
    </source>
</evidence>
<dbReference type="Proteomes" id="UP000023067">
    <property type="component" value="Unassembled WGS sequence"/>
</dbReference>
<dbReference type="eggNOG" id="COG1609">
    <property type="taxonomic scope" value="Bacteria"/>
</dbReference>
<keyword evidence="7" id="KW-1185">Reference proteome</keyword>
<dbReference type="PRINTS" id="PR00037">
    <property type="entry name" value="HTHLACR"/>
</dbReference>
<name>Z9JQQ6_9MICO</name>